<dbReference type="Proteomes" id="UP000027730">
    <property type="component" value="Unassembled WGS sequence"/>
</dbReference>
<dbReference type="OrthoDB" id="3945418at2759"/>
<evidence type="ECO:0000259" key="8">
    <source>
        <dbReference type="PROSITE" id="PS50157"/>
    </source>
</evidence>
<dbReference type="AlphaFoldDB" id="A0A074WDN2"/>
<organism evidence="9 10">
    <name type="scientific">Aureobasidium namibiae CBS 147.97</name>
    <dbReference type="NCBI Taxonomy" id="1043004"/>
    <lineage>
        <taxon>Eukaryota</taxon>
        <taxon>Fungi</taxon>
        <taxon>Dikarya</taxon>
        <taxon>Ascomycota</taxon>
        <taxon>Pezizomycotina</taxon>
        <taxon>Dothideomycetes</taxon>
        <taxon>Dothideomycetidae</taxon>
        <taxon>Dothideales</taxon>
        <taxon>Saccotheciaceae</taxon>
        <taxon>Aureobasidium</taxon>
    </lineage>
</organism>
<evidence type="ECO:0000256" key="5">
    <source>
        <dbReference type="ARBA" id="ARBA00023242"/>
    </source>
</evidence>
<dbReference type="RefSeq" id="XP_013423929.1">
    <property type="nucleotide sequence ID" value="XM_013568475.1"/>
</dbReference>
<evidence type="ECO:0000256" key="1">
    <source>
        <dbReference type="ARBA" id="ARBA00022723"/>
    </source>
</evidence>
<dbReference type="Pfam" id="PF04082">
    <property type="entry name" value="Fungal_trans"/>
    <property type="match status" value="1"/>
</dbReference>
<dbReference type="PROSITE" id="PS00028">
    <property type="entry name" value="ZINC_FINGER_C2H2_1"/>
    <property type="match status" value="1"/>
</dbReference>
<keyword evidence="4" id="KW-0804">Transcription</keyword>
<proteinExistence type="predicted"/>
<feature type="region of interest" description="Disordered" evidence="7">
    <location>
        <begin position="129"/>
        <end position="155"/>
    </location>
</feature>
<feature type="compositionally biased region" description="Low complexity" evidence="7">
    <location>
        <begin position="130"/>
        <end position="139"/>
    </location>
</feature>
<keyword evidence="1" id="KW-0479">Metal-binding</keyword>
<dbReference type="GO" id="GO:0008270">
    <property type="term" value="F:zinc ion binding"/>
    <property type="evidence" value="ECO:0007669"/>
    <property type="project" value="UniProtKB-KW"/>
</dbReference>
<feature type="domain" description="C2H2-type" evidence="8">
    <location>
        <begin position="5"/>
        <end position="32"/>
    </location>
</feature>
<dbReference type="GO" id="GO:0006351">
    <property type="term" value="P:DNA-templated transcription"/>
    <property type="evidence" value="ECO:0007669"/>
    <property type="project" value="InterPro"/>
</dbReference>
<dbReference type="PANTHER" id="PTHR47660">
    <property type="entry name" value="TRANSCRIPTION FACTOR WITH C2H2 AND ZN(2)-CYS(6) DNA BINDING DOMAIN (EUROFUNG)-RELATED-RELATED"/>
    <property type="match status" value="1"/>
</dbReference>
<sequence>MERKYTCSSCAQHFTRSDLLRRHVRLHASETVSTTVQQADRQPDTLPLIMPQILSADVHSSSNHAPGASLTQWPLWDHADLLSCDHIPEGILQDEASWQSFLHSDSTYCLTDWDINDTSPVGEDTAMRDAAVATSQPSTAPSPPNETSREDQTPFAWDPASRRISHIGEVIFDPDDPLLLNVEPRFALTQERYLHLKAVLRQDIVTNDRKTVGGMPSIPSIEVLNVFLSQFVRYFLPQAPVLHYPTFEINTTCPDHLLMIMIAIGAVYCKRRNVRRFAIVLQDLARCHLLMAVTANDVLLKDPNTVYSSALIRYAGIWCGNKRAFELAEALSVVAWTRRLPNHTPATEGNRTGDQDVWLNWIRIESLKRLKWTVFMFDFQISLLTNTPPNMSLSEVFDWECPCDDEYWTAPTARQCKLLLGSAVVPPSKSFAAALGPFILNTPNLRPLKQLNDFGAFLVLLSVNMRVFHYKEEQNMLMKLAHLAFDGGEHEHSLENLPTPDPEDWKPLARSLELWKLTYVGTVQDDSRGGSFFQAAGQVMMNFSRLQMQTSISDLQEIIGKSGRPGFVEARSRFTIWFATHAENTRNLVSVSIKAIEESRRALLDNNHRAISVGELYPGTPSTLSPYGPIYIFLSYVFLCACATAMTLDQKEQLYNPLSAQLAGEVHNPNDHSILANLCGSDNDTAGKEILRHAAQTLALFESWGCSTNLALLLHWRSRIN</sequence>
<reference evidence="9 10" key="1">
    <citation type="journal article" date="2014" name="BMC Genomics">
        <title>Genome sequencing of four Aureobasidium pullulans varieties: biotechnological potential, stress tolerance, and description of new species.</title>
        <authorList>
            <person name="Gostin Ar C."/>
            <person name="Ohm R.A."/>
            <person name="Kogej T."/>
            <person name="Sonjak S."/>
            <person name="Turk M."/>
            <person name="Zajc J."/>
            <person name="Zalar P."/>
            <person name="Grube M."/>
            <person name="Sun H."/>
            <person name="Han J."/>
            <person name="Sharma A."/>
            <person name="Chiniquy J."/>
            <person name="Ngan C.Y."/>
            <person name="Lipzen A."/>
            <person name="Barry K."/>
            <person name="Grigoriev I.V."/>
            <person name="Gunde-Cimerman N."/>
        </authorList>
    </citation>
    <scope>NUCLEOTIDE SEQUENCE [LARGE SCALE GENOMIC DNA]</scope>
    <source>
        <strain evidence="9 10">CBS 147.97</strain>
    </source>
</reference>
<dbReference type="InterPro" id="IPR013087">
    <property type="entry name" value="Znf_C2H2_type"/>
</dbReference>
<keyword evidence="3" id="KW-0805">Transcription regulation</keyword>
<dbReference type="STRING" id="1043004.A0A074WDN2"/>
<dbReference type="SUPFAM" id="SSF57667">
    <property type="entry name" value="beta-beta-alpha zinc fingers"/>
    <property type="match status" value="1"/>
</dbReference>
<evidence type="ECO:0000256" key="4">
    <source>
        <dbReference type="ARBA" id="ARBA00023163"/>
    </source>
</evidence>
<evidence type="ECO:0000256" key="2">
    <source>
        <dbReference type="ARBA" id="ARBA00022833"/>
    </source>
</evidence>
<dbReference type="Gene3D" id="3.30.160.60">
    <property type="entry name" value="Classic Zinc Finger"/>
    <property type="match status" value="1"/>
</dbReference>
<keyword evidence="5" id="KW-0539">Nucleus</keyword>
<accession>A0A074WDN2</accession>
<keyword evidence="6" id="KW-0863">Zinc-finger</keyword>
<evidence type="ECO:0000313" key="10">
    <source>
        <dbReference type="Proteomes" id="UP000027730"/>
    </source>
</evidence>
<dbReference type="GO" id="GO:0003677">
    <property type="term" value="F:DNA binding"/>
    <property type="evidence" value="ECO:0007669"/>
    <property type="project" value="InterPro"/>
</dbReference>
<evidence type="ECO:0000256" key="7">
    <source>
        <dbReference type="SAM" id="MobiDB-lite"/>
    </source>
</evidence>
<dbReference type="HOGENOM" id="CLU_014830_0_0_1"/>
<name>A0A074WDN2_9PEZI</name>
<dbReference type="InterPro" id="IPR007219">
    <property type="entry name" value="XnlR_reg_dom"/>
</dbReference>
<dbReference type="PROSITE" id="PS50157">
    <property type="entry name" value="ZINC_FINGER_C2H2_2"/>
    <property type="match status" value="1"/>
</dbReference>
<evidence type="ECO:0000256" key="3">
    <source>
        <dbReference type="ARBA" id="ARBA00023015"/>
    </source>
</evidence>
<protein>
    <recommendedName>
        <fullName evidence="8">C2H2-type domain-containing protein</fullName>
    </recommendedName>
</protein>
<dbReference type="GeneID" id="25414131"/>
<gene>
    <name evidence="9" type="ORF">M436DRAFT_66909</name>
</gene>
<evidence type="ECO:0000256" key="6">
    <source>
        <dbReference type="PROSITE-ProRule" id="PRU00042"/>
    </source>
</evidence>
<dbReference type="PANTHER" id="PTHR47660:SF2">
    <property type="entry name" value="TRANSCRIPTION FACTOR WITH C2H2 AND ZN(2)-CYS(6) DNA BINDING DOMAIN (EUROFUNG)"/>
    <property type="match status" value="1"/>
</dbReference>
<keyword evidence="10" id="KW-1185">Reference proteome</keyword>
<evidence type="ECO:0000313" key="9">
    <source>
        <dbReference type="EMBL" id="KEQ69639.1"/>
    </source>
</evidence>
<dbReference type="InterPro" id="IPR036236">
    <property type="entry name" value="Znf_C2H2_sf"/>
</dbReference>
<keyword evidence="2" id="KW-0862">Zinc</keyword>
<dbReference type="CDD" id="cd12148">
    <property type="entry name" value="fungal_TF_MHR"/>
    <property type="match status" value="1"/>
</dbReference>
<dbReference type="EMBL" id="KL584720">
    <property type="protein sequence ID" value="KEQ69639.1"/>
    <property type="molecule type" value="Genomic_DNA"/>
</dbReference>